<dbReference type="PROSITE" id="PS00080">
    <property type="entry name" value="MULTICOPPER_OXIDASE2"/>
    <property type="match status" value="1"/>
</dbReference>
<dbReference type="Pfam" id="PF07732">
    <property type="entry name" value="Cu-oxidase_3"/>
    <property type="match status" value="1"/>
</dbReference>
<keyword evidence="7" id="KW-1185">Reference proteome</keyword>
<evidence type="ECO:0000259" key="3">
    <source>
        <dbReference type="Pfam" id="PF00394"/>
    </source>
</evidence>
<evidence type="ECO:0000259" key="5">
    <source>
        <dbReference type="Pfam" id="PF07732"/>
    </source>
</evidence>
<dbReference type="AlphaFoldDB" id="A0A4V5PQE0"/>
<proteinExistence type="predicted"/>
<evidence type="ECO:0000313" key="7">
    <source>
        <dbReference type="Proteomes" id="UP000309215"/>
    </source>
</evidence>
<dbReference type="PROSITE" id="PS51257">
    <property type="entry name" value="PROKAR_LIPOPROTEIN"/>
    <property type="match status" value="1"/>
</dbReference>
<evidence type="ECO:0000256" key="1">
    <source>
        <dbReference type="ARBA" id="ARBA00022723"/>
    </source>
</evidence>
<reference evidence="6 7" key="1">
    <citation type="submission" date="2019-04" db="EMBL/GenBank/DDBJ databases">
        <authorList>
            <person name="Li Y."/>
            <person name="Wang J."/>
        </authorList>
    </citation>
    <scope>NUCLEOTIDE SEQUENCE [LARGE SCALE GENOMIC DNA]</scope>
    <source>
        <strain evidence="6 7">DSM 14668</strain>
    </source>
</reference>
<dbReference type="CDD" id="cd13861">
    <property type="entry name" value="CuRO_1_CumA_like"/>
    <property type="match status" value="1"/>
</dbReference>
<accession>A0A4V5PQE0</accession>
<dbReference type="Proteomes" id="UP000309215">
    <property type="component" value="Unassembled WGS sequence"/>
</dbReference>
<dbReference type="InterPro" id="IPR001117">
    <property type="entry name" value="Cu-oxidase_2nd"/>
</dbReference>
<evidence type="ECO:0000259" key="4">
    <source>
        <dbReference type="Pfam" id="PF07731"/>
    </source>
</evidence>
<dbReference type="InterPro" id="IPR011706">
    <property type="entry name" value="Cu-oxidase_C"/>
</dbReference>
<name>A0A4V5PQE0_9BACT</name>
<dbReference type="InterPro" id="IPR002355">
    <property type="entry name" value="Cu_oxidase_Cu_BS"/>
</dbReference>
<feature type="domain" description="Plastocyanin-like" evidence="5">
    <location>
        <begin position="71"/>
        <end position="179"/>
    </location>
</feature>
<dbReference type="GO" id="GO:0005507">
    <property type="term" value="F:copper ion binding"/>
    <property type="evidence" value="ECO:0007669"/>
    <property type="project" value="InterPro"/>
</dbReference>
<dbReference type="OrthoDB" id="9757546at2"/>
<dbReference type="Pfam" id="PF00394">
    <property type="entry name" value="Cu-oxidase"/>
    <property type="match status" value="1"/>
</dbReference>
<dbReference type="InterPro" id="IPR045087">
    <property type="entry name" value="Cu-oxidase_fam"/>
</dbReference>
<comment type="caution">
    <text evidence="6">The sequence shown here is derived from an EMBL/GenBank/DDBJ whole genome shotgun (WGS) entry which is preliminary data.</text>
</comment>
<evidence type="ECO:0000256" key="2">
    <source>
        <dbReference type="ARBA" id="ARBA00023002"/>
    </source>
</evidence>
<dbReference type="InterPro" id="IPR008972">
    <property type="entry name" value="Cupredoxin"/>
</dbReference>
<dbReference type="EMBL" id="SSMQ01000074">
    <property type="protein sequence ID" value="TKC98113.1"/>
    <property type="molecule type" value="Genomic_DNA"/>
</dbReference>
<dbReference type="Pfam" id="PF07731">
    <property type="entry name" value="Cu-oxidase_2"/>
    <property type="match status" value="1"/>
</dbReference>
<dbReference type="PANTHER" id="PTHR11709:SF2">
    <property type="entry name" value="MULTICOPPER OXIDASE LPR1"/>
    <property type="match status" value="1"/>
</dbReference>
<keyword evidence="1" id="KW-0479">Metal-binding</keyword>
<dbReference type="InterPro" id="IPR011707">
    <property type="entry name" value="Cu-oxidase-like_N"/>
</dbReference>
<evidence type="ECO:0000313" key="6">
    <source>
        <dbReference type="EMBL" id="TKC98113.1"/>
    </source>
</evidence>
<dbReference type="RefSeq" id="WP_136934873.1">
    <property type="nucleotide sequence ID" value="NZ_SSMQ01000074.1"/>
</dbReference>
<dbReference type="GO" id="GO:0016491">
    <property type="term" value="F:oxidoreductase activity"/>
    <property type="evidence" value="ECO:0007669"/>
    <property type="project" value="UniProtKB-KW"/>
</dbReference>
<feature type="domain" description="Plastocyanin-like" evidence="4">
    <location>
        <begin position="400"/>
        <end position="488"/>
    </location>
</feature>
<feature type="domain" description="Plastocyanin-like" evidence="3">
    <location>
        <begin position="224"/>
        <end position="306"/>
    </location>
</feature>
<keyword evidence="2" id="KW-0560">Oxidoreductase</keyword>
<gene>
    <name evidence="6" type="ORF">E8A74_42550</name>
</gene>
<dbReference type="SUPFAM" id="SSF49503">
    <property type="entry name" value="Cupredoxins"/>
    <property type="match status" value="3"/>
</dbReference>
<dbReference type="PANTHER" id="PTHR11709">
    <property type="entry name" value="MULTI-COPPER OXIDASE"/>
    <property type="match status" value="1"/>
</dbReference>
<organism evidence="6 7">
    <name type="scientific">Polyangium fumosum</name>
    <dbReference type="NCBI Taxonomy" id="889272"/>
    <lineage>
        <taxon>Bacteria</taxon>
        <taxon>Pseudomonadati</taxon>
        <taxon>Myxococcota</taxon>
        <taxon>Polyangia</taxon>
        <taxon>Polyangiales</taxon>
        <taxon>Polyangiaceae</taxon>
        <taxon>Polyangium</taxon>
    </lineage>
</organism>
<dbReference type="Gene3D" id="2.60.40.420">
    <property type="entry name" value="Cupredoxins - blue copper proteins"/>
    <property type="match status" value="3"/>
</dbReference>
<protein>
    <submittedName>
        <fullName evidence="6">Multicopper oxidase family protein</fullName>
    </submittedName>
</protein>
<sequence length="495" mass="54182">MNRYTMGAFALVGFLMGCGSEAPPAPSTTVGEVVHPELPPLPEVSGLTPMPDLNPDPHIVEVDLVARPHAVQLLPGQATQLFNYNDQFPGPLLHARVGDRVIIHFRNDLAEETVIHWHGLRISDQMDGSPVIQTPVQPGASFTYDFVVPDAGTFWYHTHYHQIQQLEYGLYGALVVHERDFPVFSAERIFVGDDIRLRTTNNQISAFQTSGPDIGGGRVGNRLLSNGRVINGEDGDGPVTFTIPRGAIERWRFVLATNALSYGLRIRGADARVISTDGGLLPEAFALERVEIAPGQRYDFEVRPQADATEVVLEALVLVLDENDNVVEAPFVLARGTIEGETVTPEPVYPKVSLPATSVEAAGHEWKLSGGVVDGQVQFTINGVPSYVGEGHEHVLLETFEPNVPVKITLSSNVSPRHPFHIHGQFFQILERGGKPVFEPGLRDTVEVRGNETATILSYFENHGRWMVHCHISEHSENGMMADVQVGTQAAGHGH</sequence>